<accession>A0A3G4ZMS1</accession>
<dbReference type="GO" id="GO:0004386">
    <property type="term" value="F:helicase activity"/>
    <property type="evidence" value="ECO:0007669"/>
    <property type="project" value="UniProtKB-KW"/>
</dbReference>
<keyword evidence="1" id="KW-0347">Helicase</keyword>
<name>A0A3G4ZMS1_9VIRU</name>
<evidence type="ECO:0000313" key="1">
    <source>
        <dbReference type="EMBL" id="AYV76147.1"/>
    </source>
</evidence>
<sequence>MSQLFVVRKLHSSNTVYISSTTDLSKRIYSHIELEPNFDMTSHFVYVLKLTKGDKTTDSKYNAYQLDKIIQRVCNNYDEPYQKCSGSSNHYYYNNIFSLCNFLDSIGVKYVQQQVNTDDLRDMCQSHSSIECQEFILKEMIQFENAMVSEQDYSEVQDLFMKDNDLGDNDLLMD</sequence>
<reference evidence="1" key="1">
    <citation type="submission" date="2018-10" db="EMBL/GenBank/DDBJ databases">
        <title>Hidden diversity of soil giant viruses.</title>
        <authorList>
            <person name="Schulz F."/>
            <person name="Alteio L."/>
            <person name="Goudeau D."/>
            <person name="Ryan E.M."/>
            <person name="Malmstrom R.R."/>
            <person name="Blanchard J."/>
            <person name="Woyke T."/>
        </authorList>
    </citation>
    <scope>NUCLEOTIDE SEQUENCE</scope>
    <source>
        <strain evidence="1">TEV1</strain>
    </source>
</reference>
<dbReference type="EMBL" id="MK071982">
    <property type="protein sequence ID" value="AYV76147.1"/>
    <property type="molecule type" value="Genomic_DNA"/>
</dbReference>
<keyword evidence="1" id="KW-0378">Hydrolase</keyword>
<organism evidence="1">
    <name type="scientific">Terrestrivirus sp</name>
    <dbReference type="NCBI Taxonomy" id="2487775"/>
    <lineage>
        <taxon>Viruses</taxon>
        <taxon>Varidnaviria</taxon>
        <taxon>Bamfordvirae</taxon>
        <taxon>Nucleocytoviricota</taxon>
        <taxon>Megaviricetes</taxon>
        <taxon>Imitervirales</taxon>
        <taxon>Mimiviridae</taxon>
        <taxon>Klosneuvirinae</taxon>
    </lineage>
</organism>
<keyword evidence="1" id="KW-0547">Nucleotide-binding</keyword>
<protein>
    <submittedName>
        <fullName evidence="1">DEXDc helicase</fullName>
    </submittedName>
</protein>
<gene>
    <name evidence="1" type="ORF">Terrestrivirus4_195</name>
</gene>
<proteinExistence type="predicted"/>
<keyword evidence="1" id="KW-0067">ATP-binding</keyword>